<dbReference type="Gene3D" id="1.10.630.10">
    <property type="entry name" value="Cytochrome P450"/>
    <property type="match status" value="1"/>
</dbReference>
<name>A0A2B7ZV72_9EURO</name>
<feature type="region of interest" description="Disordered" evidence="7">
    <location>
        <begin position="144"/>
        <end position="174"/>
    </location>
</feature>
<protein>
    <submittedName>
        <fullName evidence="8">Fungal nitric oxide reductase</fullName>
    </submittedName>
</protein>
<dbReference type="InterPro" id="IPR001128">
    <property type="entry name" value="Cyt_P450"/>
</dbReference>
<dbReference type="GO" id="GO:0004497">
    <property type="term" value="F:monooxygenase activity"/>
    <property type="evidence" value="ECO:0007669"/>
    <property type="project" value="UniProtKB-KW"/>
</dbReference>
<dbReference type="Pfam" id="PF00067">
    <property type="entry name" value="p450"/>
    <property type="match status" value="1"/>
</dbReference>
<keyword evidence="3" id="KW-0479">Metal-binding</keyword>
<dbReference type="InterPro" id="IPR036396">
    <property type="entry name" value="Cyt_P450_sf"/>
</dbReference>
<evidence type="ECO:0000256" key="5">
    <source>
        <dbReference type="ARBA" id="ARBA00023004"/>
    </source>
</evidence>
<dbReference type="GO" id="GO:0020037">
    <property type="term" value="F:heme binding"/>
    <property type="evidence" value="ECO:0007669"/>
    <property type="project" value="InterPro"/>
</dbReference>
<dbReference type="Proteomes" id="UP000226031">
    <property type="component" value="Unassembled WGS sequence"/>
</dbReference>
<evidence type="ECO:0000256" key="2">
    <source>
        <dbReference type="ARBA" id="ARBA00022617"/>
    </source>
</evidence>
<comment type="similarity">
    <text evidence="1">Belongs to the cytochrome P450 family.</text>
</comment>
<evidence type="ECO:0000256" key="7">
    <source>
        <dbReference type="SAM" id="MobiDB-lite"/>
    </source>
</evidence>
<dbReference type="CDD" id="cd11030">
    <property type="entry name" value="CYP105-like"/>
    <property type="match status" value="1"/>
</dbReference>
<dbReference type="STRING" id="73230.A0A2B7ZV72"/>
<dbReference type="PANTHER" id="PTHR46696:SF6">
    <property type="entry name" value="P450, PUTATIVE (EUROFUNG)-RELATED"/>
    <property type="match status" value="1"/>
</dbReference>
<keyword evidence="4" id="KW-0560">Oxidoreductase</keyword>
<comment type="caution">
    <text evidence="8">The sequence shown here is derived from an EMBL/GenBank/DDBJ whole genome shotgun (WGS) entry which is preliminary data.</text>
</comment>
<dbReference type="GO" id="GO:0005506">
    <property type="term" value="F:iron ion binding"/>
    <property type="evidence" value="ECO:0007669"/>
    <property type="project" value="InterPro"/>
</dbReference>
<keyword evidence="5" id="KW-0408">Iron</keyword>
<evidence type="ECO:0000256" key="6">
    <source>
        <dbReference type="ARBA" id="ARBA00023033"/>
    </source>
</evidence>
<organism evidence="8 9">
    <name type="scientific">[Emmonsia] crescens</name>
    <dbReference type="NCBI Taxonomy" id="73230"/>
    <lineage>
        <taxon>Eukaryota</taxon>
        <taxon>Fungi</taxon>
        <taxon>Dikarya</taxon>
        <taxon>Ascomycota</taxon>
        <taxon>Pezizomycotina</taxon>
        <taxon>Eurotiomycetes</taxon>
        <taxon>Eurotiomycetidae</taxon>
        <taxon>Onygenales</taxon>
        <taxon>Ajellomycetaceae</taxon>
        <taxon>Emergomyces</taxon>
    </lineage>
</organism>
<keyword evidence="6" id="KW-0503">Monooxygenase</keyword>
<accession>A0A2B7ZV72</accession>
<sequence length="479" mass="52884">MESQFARIAWSRSVERASSKSVMTPASRSLRGLCVSCRYEEPLFIIKDETLTGSIRSKSVNSARLAIATRNQRFNMSTESTPPKFPFSRPSGAIPPLEYAKLRATNPISRVTLWDNSQPWLVVKHKDICSVLTDQRLSKERTRAGFPEMNPGGKEAAKNRPTFVDMDPPEHGRQRSMVASLVTREHAESMRPHIQATADALLDEMIKQGCKTPVDLVEKFALPLPSYIIYGILGVPKEDLEYLTQCNAVRSNGSSTASAASNANKELLDYIGNLADKRLEKPGNDMISKLVVEQLKPGHIDRLDVIQIAFLMLVAGNATLVNMISLGVVTLLQHPEQLADLKANPSLAPQFVEELCRFHTASAMATRRVAKEDIMLGGHHIKAGEGIIAATQSGNRDEDVFPDPDVFNMHRKRGSEMALGYGYGEHLCVAEGLARTELEVVFSTLFQRLPNLKLGIPQSEVKYSPPDGDVGITELPVVW</sequence>
<evidence type="ECO:0000313" key="8">
    <source>
        <dbReference type="EMBL" id="PGH36892.1"/>
    </source>
</evidence>
<keyword evidence="9" id="KW-1185">Reference proteome</keyword>
<dbReference type="VEuPathDB" id="FungiDB:EMCG_02073"/>
<dbReference type="EMBL" id="PDND01000002">
    <property type="protein sequence ID" value="PGH36892.1"/>
    <property type="molecule type" value="Genomic_DNA"/>
</dbReference>
<evidence type="ECO:0000313" key="9">
    <source>
        <dbReference type="Proteomes" id="UP000226031"/>
    </source>
</evidence>
<evidence type="ECO:0000256" key="4">
    <source>
        <dbReference type="ARBA" id="ARBA00023002"/>
    </source>
</evidence>
<dbReference type="GO" id="GO:0016705">
    <property type="term" value="F:oxidoreductase activity, acting on paired donors, with incorporation or reduction of molecular oxygen"/>
    <property type="evidence" value="ECO:0007669"/>
    <property type="project" value="InterPro"/>
</dbReference>
<dbReference type="FunFam" id="1.10.630.10:FF:000018">
    <property type="entry name" value="Cytochrome P450 monooxygenase"/>
    <property type="match status" value="1"/>
</dbReference>
<dbReference type="SUPFAM" id="SSF48264">
    <property type="entry name" value="Cytochrome P450"/>
    <property type="match status" value="1"/>
</dbReference>
<proteinExistence type="inferred from homology"/>
<dbReference type="PANTHER" id="PTHR46696">
    <property type="entry name" value="P450, PUTATIVE (EUROFUNG)-RELATED"/>
    <property type="match status" value="1"/>
</dbReference>
<evidence type="ECO:0000256" key="3">
    <source>
        <dbReference type="ARBA" id="ARBA00022723"/>
    </source>
</evidence>
<reference evidence="8 9" key="1">
    <citation type="submission" date="2017-10" db="EMBL/GenBank/DDBJ databases">
        <title>Comparative genomics in systemic dimorphic fungi from Ajellomycetaceae.</title>
        <authorList>
            <person name="Munoz J.F."/>
            <person name="Mcewen J.G."/>
            <person name="Clay O.K."/>
            <person name="Cuomo C.A."/>
        </authorList>
    </citation>
    <scope>NUCLEOTIDE SEQUENCE [LARGE SCALE GENOMIC DNA]</scope>
    <source>
        <strain evidence="8 9">UAMH4076</strain>
    </source>
</reference>
<dbReference type="AlphaFoldDB" id="A0A2B7ZV72"/>
<keyword evidence="2" id="KW-0349">Heme</keyword>
<evidence type="ECO:0000256" key="1">
    <source>
        <dbReference type="ARBA" id="ARBA00010617"/>
    </source>
</evidence>
<dbReference type="PRINTS" id="PR00359">
    <property type="entry name" value="BP450"/>
</dbReference>
<gene>
    <name evidence="8" type="ORF">GX50_00126</name>
</gene>
<dbReference type="InterPro" id="IPR002397">
    <property type="entry name" value="Cyt_P450_B"/>
</dbReference>